<feature type="domain" description="LysM" evidence="2">
    <location>
        <begin position="46"/>
        <end position="96"/>
    </location>
</feature>
<dbReference type="AlphaFoldDB" id="A0A415E3R6"/>
<comment type="caution">
    <text evidence="3">The sequence shown here is derived from an EMBL/GenBank/DDBJ whole genome shotgun (WGS) entry which is preliminary data.</text>
</comment>
<sequence length="100" mass="11173">MNKKYRITSKFRFTAFLVVAILCIFTIIGTLTGINTVSSSSMNQYNQVKVELGDTLWEIASEYGPADMDVRQVVHEICQLNDITAGQLEAGQKIIVPVYL</sequence>
<proteinExistence type="predicted"/>
<organism evidence="3 4">
    <name type="scientific">Emergencia timonensis</name>
    <dbReference type="NCBI Taxonomy" id="1776384"/>
    <lineage>
        <taxon>Bacteria</taxon>
        <taxon>Bacillati</taxon>
        <taxon>Bacillota</taxon>
        <taxon>Clostridia</taxon>
        <taxon>Peptostreptococcales</taxon>
        <taxon>Anaerovoracaceae</taxon>
        <taxon>Emergencia</taxon>
    </lineage>
</organism>
<evidence type="ECO:0000313" key="4">
    <source>
        <dbReference type="Proteomes" id="UP000284841"/>
    </source>
</evidence>
<dbReference type="OrthoDB" id="1716479at2"/>
<dbReference type="EMBL" id="QRMS01000002">
    <property type="protein sequence ID" value="RHJ88258.1"/>
    <property type="molecule type" value="Genomic_DNA"/>
</dbReference>
<evidence type="ECO:0000256" key="1">
    <source>
        <dbReference type="SAM" id="Phobius"/>
    </source>
</evidence>
<dbReference type="SMART" id="SM00257">
    <property type="entry name" value="LysM"/>
    <property type="match status" value="1"/>
</dbReference>
<evidence type="ECO:0000313" key="3">
    <source>
        <dbReference type="EMBL" id="RHJ88258.1"/>
    </source>
</evidence>
<protein>
    <submittedName>
        <fullName evidence="3">LysM peptidoglycan-binding domain-containing protein</fullName>
    </submittedName>
</protein>
<dbReference type="CDD" id="cd00118">
    <property type="entry name" value="LysM"/>
    <property type="match status" value="1"/>
</dbReference>
<dbReference type="SUPFAM" id="SSF54106">
    <property type="entry name" value="LysM domain"/>
    <property type="match status" value="1"/>
</dbReference>
<gene>
    <name evidence="3" type="ORF">DW099_07550</name>
</gene>
<reference evidence="3 4" key="1">
    <citation type="submission" date="2018-08" db="EMBL/GenBank/DDBJ databases">
        <title>A genome reference for cultivated species of the human gut microbiota.</title>
        <authorList>
            <person name="Zou Y."/>
            <person name="Xue W."/>
            <person name="Luo G."/>
        </authorList>
    </citation>
    <scope>NUCLEOTIDE SEQUENCE [LARGE SCALE GENOMIC DNA]</scope>
    <source>
        <strain evidence="3 4">AM07-24</strain>
    </source>
</reference>
<keyword evidence="1" id="KW-1133">Transmembrane helix</keyword>
<dbReference type="GeneID" id="83006132"/>
<keyword evidence="4" id="KW-1185">Reference proteome</keyword>
<keyword evidence="1" id="KW-0812">Transmembrane</keyword>
<dbReference type="InterPro" id="IPR018392">
    <property type="entry name" value="LysM"/>
</dbReference>
<name>A0A415E3R6_9FIRM</name>
<dbReference type="Gene3D" id="3.10.350.10">
    <property type="entry name" value="LysM domain"/>
    <property type="match status" value="1"/>
</dbReference>
<feature type="transmembrane region" description="Helical" evidence="1">
    <location>
        <begin position="12"/>
        <end position="34"/>
    </location>
</feature>
<dbReference type="Pfam" id="PF01476">
    <property type="entry name" value="LysM"/>
    <property type="match status" value="1"/>
</dbReference>
<dbReference type="PROSITE" id="PS51782">
    <property type="entry name" value="LYSM"/>
    <property type="match status" value="1"/>
</dbReference>
<dbReference type="InterPro" id="IPR036779">
    <property type="entry name" value="LysM_dom_sf"/>
</dbReference>
<evidence type="ECO:0000259" key="2">
    <source>
        <dbReference type="PROSITE" id="PS51782"/>
    </source>
</evidence>
<dbReference type="RefSeq" id="WP_067541939.1">
    <property type="nucleotide sequence ID" value="NZ_AP025567.1"/>
</dbReference>
<dbReference type="Proteomes" id="UP000284841">
    <property type="component" value="Unassembled WGS sequence"/>
</dbReference>
<dbReference type="STRING" id="1776384.GCA_900086585_03845"/>
<keyword evidence="1" id="KW-0472">Membrane</keyword>
<accession>A0A415E3R6</accession>